<sequence>MDLSDRHILIVGAGIIGATIAYHLARRGVKVTVIDQHHPASGATGSSFGWIHSTVSDDAPDVLLRRASVADWHRLEKEVPELWLHWAGALSYDSDSLAAQAHEKMLEQSVISQLEPAMNNPPPQAYYAKQDGAVDPIDATHALLDRACSLGAVLKTQTPVIGLVREGDAITGVDTLQGTFNADCVVLACGTGISPLLNAIGISLPIKASPAILLRYSTQDHVINTLISGDDIEVRHARNGDILAAEDYPAVGGADEMASDTLAAIAKRLKGTGSARLLSQSVGQRPVPEDKCPVMGFIGEVTGLYVAVMHPAVTCAATVGRWVSEELIDGKNREIPERYRPTRFCEK</sequence>
<dbReference type="EMBL" id="CP033893">
    <property type="protein sequence ID" value="QDL33272.1"/>
    <property type="molecule type" value="Genomic_DNA"/>
</dbReference>
<evidence type="ECO:0000256" key="1">
    <source>
        <dbReference type="ARBA" id="ARBA00023002"/>
    </source>
</evidence>
<keyword evidence="1" id="KW-0560">Oxidoreductase</keyword>
<organism evidence="4 5">
    <name type="scientific">Serratia liquefaciens</name>
    <dbReference type="NCBI Taxonomy" id="614"/>
    <lineage>
        <taxon>Bacteria</taxon>
        <taxon>Pseudomonadati</taxon>
        <taxon>Pseudomonadota</taxon>
        <taxon>Gammaproteobacteria</taxon>
        <taxon>Enterobacterales</taxon>
        <taxon>Yersiniaceae</taxon>
        <taxon>Serratia</taxon>
    </lineage>
</organism>
<dbReference type="PANTHER" id="PTHR13847">
    <property type="entry name" value="SARCOSINE DEHYDROGENASE-RELATED"/>
    <property type="match status" value="1"/>
</dbReference>
<reference evidence="4 5" key="1">
    <citation type="submission" date="2018-11" db="EMBL/GenBank/DDBJ databases">
        <title>The first complete genome of Serratia liquefaciens isolated from metalophyte plant revel distinctness adaptive mechanisms in an extreme habitat.</title>
        <authorList>
            <person name="Caneschi W.L."/>
            <person name="Sanchez A.B."/>
            <person name="Felestrino E.B."/>
            <person name="Assis R.A.B."/>
            <person name="Lemes C.G.C."/>
            <person name="Cordeiro I.F."/>
            <person name="Fonseca N.P."/>
            <person name="Villa M."/>
            <person name="Vieira I.T."/>
            <person name="Moraes L.A."/>
            <person name="Kamino L.H.Y."/>
            <person name="do Carmo F."/>
            <person name="Garcia C.M."/>
            <person name="Almeida N.F."/>
            <person name="Silva R.S."/>
            <person name="Ferro J.A."/>
            <person name="Ferro M.I.T."/>
            <person name="Varani A.M."/>
            <person name="Ferreira R.M."/>
            <person name="dos Santos V.L."/>
            <person name="Silva U.C."/>
            <person name="Setubal J.C."/>
            <person name="Moreira L.M."/>
        </authorList>
    </citation>
    <scope>NUCLEOTIDE SEQUENCE [LARGE SCALE GENOMIC DNA]</scope>
    <source>
        <strain evidence="4 5">FG3</strain>
    </source>
</reference>
<name>A0A515CYR5_SERLI</name>
<keyword evidence="2" id="KW-0812">Transmembrane</keyword>
<keyword evidence="2" id="KW-1133">Transmembrane helix</keyword>
<dbReference type="Pfam" id="PF01266">
    <property type="entry name" value="DAO"/>
    <property type="match status" value="1"/>
</dbReference>
<dbReference type="AlphaFoldDB" id="A0A515CYR5"/>
<dbReference type="Gene3D" id="3.50.50.60">
    <property type="entry name" value="FAD/NAD(P)-binding domain"/>
    <property type="match status" value="1"/>
</dbReference>
<dbReference type="RefSeq" id="WP_142815715.1">
    <property type="nucleotide sequence ID" value="NZ_CAMITJ010000001.1"/>
</dbReference>
<keyword evidence="2" id="KW-0472">Membrane</keyword>
<proteinExistence type="predicted"/>
<protein>
    <submittedName>
        <fullName evidence="4">FAD-binding oxidoreductase</fullName>
    </submittedName>
</protein>
<dbReference type="SUPFAM" id="SSF51905">
    <property type="entry name" value="FAD/NAD(P)-binding domain"/>
    <property type="match status" value="1"/>
</dbReference>
<gene>
    <name evidence="4" type="ORF">EGO53_16315</name>
</gene>
<evidence type="ECO:0000259" key="3">
    <source>
        <dbReference type="Pfam" id="PF01266"/>
    </source>
</evidence>
<evidence type="ECO:0000313" key="5">
    <source>
        <dbReference type="Proteomes" id="UP000317572"/>
    </source>
</evidence>
<dbReference type="Proteomes" id="UP000317572">
    <property type="component" value="Chromosome"/>
</dbReference>
<dbReference type="InterPro" id="IPR006076">
    <property type="entry name" value="FAD-dep_OxRdtase"/>
</dbReference>
<feature type="transmembrane region" description="Helical" evidence="2">
    <location>
        <begin position="6"/>
        <end position="25"/>
    </location>
</feature>
<dbReference type="STRING" id="614.XJ20_17165"/>
<dbReference type="GO" id="GO:0016491">
    <property type="term" value="F:oxidoreductase activity"/>
    <property type="evidence" value="ECO:0007669"/>
    <property type="project" value="UniProtKB-KW"/>
</dbReference>
<feature type="domain" description="FAD dependent oxidoreductase" evidence="3">
    <location>
        <begin position="8"/>
        <end position="325"/>
    </location>
</feature>
<dbReference type="GO" id="GO:0005737">
    <property type="term" value="C:cytoplasm"/>
    <property type="evidence" value="ECO:0007669"/>
    <property type="project" value="TreeGrafter"/>
</dbReference>
<accession>A0A515CYR5</accession>
<evidence type="ECO:0000256" key="2">
    <source>
        <dbReference type="SAM" id="Phobius"/>
    </source>
</evidence>
<dbReference type="PANTHER" id="PTHR13847:SF289">
    <property type="entry name" value="GLYCINE OXIDASE"/>
    <property type="match status" value="1"/>
</dbReference>
<evidence type="ECO:0000313" key="4">
    <source>
        <dbReference type="EMBL" id="QDL33272.1"/>
    </source>
</evidence>
<dbReference type="InterPro" id="IPR036188">
    <property type="entry name" value="FAD/NAD-bd_sf"/>
</dbReference>
<dbReference type="Gene3D" id="3.30.9.10">
    <property type="entry name" value="D-Amino Acid Oxidase, subunit A, domain 2"/>
    <property type="match status" value="1"/>
</dbReference>